<proteinExistence type="inferred from homology"/>
<dbReference type="EMBL" id="ACVB02000008">
    <property type="protein sequence ID" value="EEX74786.1"/>
    <property type="molecule type" value="Genomic_DNA"/>
</dbReference>
<sequence length="172" mass="18667">MNKKMALFSSNDKKSRDKRESGDRLSSQFSANNEENVHGVSTISMETTITGTIESNSVFKMDGVLNGDIKGNKLVHIGKTGLVKGNVTAETVVVDGEVSGEILADKVEIGTTGKAYATITSAVFVIQEGGVFEGRKKMKIALIKEEQPKSKTEKDNDLKPKENTVKEDKKES</sequence>
<dbReference type="Proteomes" id="UP000006233">
    <property type="component" value="Unassembled WGS sequence"/>
</dbReference>
<comment type="caution">
    <text evidence="3">The sequence shown here is derived from an EMBL/GenBank/DDBJ whole genome shotgun (WGS) entry which is preliminary data.</text>
</comment>
<evidence type="ECO:0000256" key="2">
    <source>
        <dbReference type="SAM" id="MobiDB-lite"/>
    </source>
</evidence>
<dbReference type="HOGENOM" id="CLU_072799_4_3_0"/>
<evidence type="ECO:0000256" key="1">
    <source>
        <dbReference type="ARBA" id="ARBA00044755"/>
    </source>
</evidence>
<organism evidence="3 4">
    <name type="scientific">Leptotrichia hofstadii F0254</name>
    <dbReference type="NCBI Taxonomy" id="634994"/>
    <lineage>
        <taxon>Bacteria</taxon>
        <taxon>Fusobacteriati</taxon>
        <taxon>Fusobacteriota</taxon>
        <taxon>Fusobacteriia</taxon>
        <taxon>Fusobacteriales</taxon>
        <taxon>Leptotrichiaceae</taxon>
        <taxon>Leptotrichia</taxon>
    </lineage>
</organism>
<feature type="compositionally biased region" description="Polar residues" evidence="2">
    <location>
        <begin position="24"/>
        <end position="33"/>
    </location>
</feature>
<feature type="region of interest" description="Disordered" evidence="2">
    <location>
        <begin position="1"/>
        <end position="33"/>
    </location>
</feature>
<dbReference type="PANTHER" id="PTHR35024">
    <property type="entry name" value="HYPOTHETICAL CYTOSOLIC PROTEIN"/>
    <property type="match status" value="1"/>
</dbReference>
<evidence type="ECO:0000313" key="4">
    <source>
        <dbReference type="Proteomes" id="UP000006233"/>
    </source>
</evidence>
<evidence type="ECO:0000313" key="3">
    <source>
        <dbReference type="EMBL" id="EEX74786.1"/>
    </source>
</evidence>
<comment type="similarity">
    <text evidence="1">Belongs to the bactofilin family.</text>
</comment>
<reference evidence="3 4" key="1">
    <citation type="submission" date="2009-09" db="EMBL/GenBank/DDBJ databases">
        <authorList>
            <person name="Weinstock G."/>
            <person name="Sodergren E."/>
            <person name="Clifton S."/>
            <person name="Fulton L."/>
            <person name="Fulton B."/>
            <person name="Courtney L."/>
            <person name="Fronick C."/>
            <person name="Harrison M."/>
            <person name="Strong C."/>
            <person name="Farmer C."/>
            <person name="Delahaunty K."/>
            <person name="Markovic C."/>
            <person name="Hall O."/>
            <person name="Minx P."/>
            <person name="Tomlinson C."/>
            <person name="Mitreva M."/>
            <person name="Nelson J."/>
            <person name="Hou S."/>
            <person name="Wollam A."/>
            <person name="Pepin K.H."/>
            <person name="Johnson M."/>
            <person name="Bhonagiri V."/>
            <person name="Nash W.E."/>
            <person name="Warren W."/>
            <person name="Chinwalla A."/>
            <person name="Mardis E.R."/>
            <person name="Wilson R.K."/>
        </authorList>
    </citation>
    <scope>NUCLEOTIDE SEQUENCE [LARGE SCALE GENOMIC DNA]</scope>
    <source>
        <strain evidence="3 4">F0254</strain>
    </source>
</reference>
<gene>
    <name evidence="3" type="ORF">GCWU000323_00841</name>
</gene>
<dbReference type="AlphaFoldDB" id="C9MWC0"/>
<dbReference type="InterPro" id="IPR007607">
    <property type="entry name" value="BacA/B"/>
</dbReference>
<protein>
    <recommendedName>
        <fullName evidence="5">Polymer-forming cytoskeletal</fullName>
    </recommendedName>
</protein>
<dbReference type="eggNOG" id="COG1664">
    <property type="taxonomic scope" value="Bacteria"/>
</dbReference>
<evidence type="ECO:0008006" key="5">
    <source>
        <dbReference type="Google" id="ProtNLM"/>
    </source>
</evidence>
<dbReference type="Pfam" id="PF04519">
    <property type="entry name" value="Bactofilin"/>
    <property type="match status" value="1"/>
</dbReference>
<feature type="compositionally biased region" description="Basic and acidic residues" evidence="2">
    <location>
        <begin position="11"/>
        <end position="23"/>
    </location>
</feature>
<accession>C9MWC0</accession>
<dbReference type="STRING" id="634994.GCWU000323_00841"/>
<dbReference type="RefSeq" id="WP_006804178.1">
    <property type="nucleotide sequence ID" value="NZ_GG700632.1"/>
</dbReference>
<feature type="region of interest" description="Disordered" evidence="2">
    <location>
        <begin position="144"/>
        <end position="172"/>
    </location>
</feature>
<name>C9MWC0_9FUSO</name>
<dbReference type="PANTHER" id="PTHR35024:SF4">
    <property type="entry name" value="POLYMER-FORMING CYTOSKELETAL PROTEIN"/>
    <property type="match status" value="1"/>
</dbReference>